<dbReference type="Pfam" id="PF00037">
    <property type="entry name" value="Fer4"/>
    <property type="match status" value="1"/>
</dbReference>
<evidence type="ECO:0000259" key="1">
    <source>
        <dbReference type="PROSITE" id="PS51379"/>
    </source>
</evidence>
<reference evidence="2" key="1">
    <citation type="journal article" date="2014" name="Front. Microbiol.">
        <title>High frequency of phylogenetically diverse reductive dehalogenase-homologous genes in deep subseafloor sedimentary metagenomes.</title>
        <authorList>
            <person name="Kawai M."/>
            <person name="Futagami T."/>
            <person name="Toyoda A."/>
            <person name="Takaki Y."/>
            <person name="Nishi S."/>
            <person name="Hori S."/>
            <person name="Arai W."/>
            <person name="Tsubouchi T."/>
            <person name="Morono Y."/>
            <person name="Uchiyama I."/>
            <person name="Ito T."/>
            <person name="Fujiyama A."/>
            <person name="Inagaki F."/>
            <person name="Takami H."/>
        </authorList>
    </citation>
    <scope>NUCLEOTIDE SEQUENCE</scope>
    <source>
        <strain evidence="2">Expedition CK06-06</strain>
    </source>
</reference>
<accession>X1KDS0</accession>
<protein>
    <recommendedName>
        <fullName evidence="1">4Fe-4S ferredoxin-type domain-containing protein</fullName>
    </recommendedName>
</protein>
<feature type="non-terminal residue" evidence="2">
    <location>
        <position position="1"/>
    </location>
</feature>
<sequence>LCVEPDTNIEYIEFNNESMNKCSNCLKCFKDCPNNAIIPNISTEGI</sequence>
<proteinExistence type="predicted"/>
<dbReference type="InterPro" id="IPR017900">
    <property type="entry name" value="4Fe4S_Fe_S_CS"/>
</dbReference>
<feature type="domain" description="4Fe-4S ferredoxin-type" evidence="1">
    <location>
        <begin position="10"/>
        <end position="42"/>
    </location>
</feature>
<gene>
    <name evidence="2" type="ORF">S03H2_55427</name>
</gene>
<comment type="caution">
    <text evidence="2">The sequence shown here is derived from an EMBL/GenBank/DDBJ whole genome shotgun (WGS) entry which is preliminary data.</text>
</comment>
<organism evidence="2">
    <name type="scientific">marine sediment metagenome</name>
    <dbReference type="NCBI Taxonomy" id="412755"/>
    <lineage>
        <taxon>unclassified sequences</taxon>
        <taxon>metagenomes</taxon>
        <taxon>ecological metagenomes</taxon>
    </lineage>
</organism>
<name>X1KDS0_9ZZZZ</name>
<evidence type="ECO:0000313" key="2">
    <source>
        <dbReference type="EMBL" id="GAH80203.1"/>
    </source>
</evidence>
<dbReference type="PROSITE" id="PS51379">
    <property type="entry name" value="4FE4S_FER_2"/>
    <property type="match status" value="1"/>
</dbReference>
<dbReference type="EMBL" id="BARU01035399">
    <property type="protein sequence ID" value="GAH80203.1"/>
    <property type="molecule type" value="Genomic_DNA"/>
</dbReference>
<dbReference type="AlphaFoldDB" id="X1KDS0"/>
<dbReference type="SUPFAM" id="SSF54862">
    <property type="entry name" value="4Fe-4S ferredoxins"/>
    <property type="match status" value="1"/>
</dbReference>
<dbReference type="PROSITE" id="PS00198">
    <property type="entry name" value="4FE4S_FER_1"/>
    <property type="match status" value="1"/>
</dbReference>
<dbReference type="InterPro" id="IPR017896">
    <property type="entry name" value="4Fe4S_Fe-S-bd"/>
</dbReference>